<sequence length="207" mass="23457">MRDDRVFRCESHEPRVSRVSDKERRSAVHPPKHETFDLVGYTNTDPKGVVRAVDVYTVQPWGLYLARPTPGRAQFHYLESWLLPELGLRATVFHFNPGHERDQDFYLDVGEYTPGPVQWRSRDHYLDLVVRTGQDVELTDVDELMVAVREGLLSQDDAERAVARSVAAVDGLASHGYDLQRWLASRGMPVSWPVSDGLTGSPPGSFR</sequence>
<dbReference type="Pfam" id="PF04167">
    <property type="entry name" value="DUF402"/>
    <property type="match status" value="1"/>
</dbReference>
<accession>A0A7K3L9C2</accession>
<dbReference type="SUPFAM" id="SSF159234">
    <property type="entry name" value="FomD-like"/>
    <property type="match status" value="1"/>
</dbReference>
<dbReference type="AlphaFoldDB" id="A0A7K3L9C2"/>
<proteinExistence type="predicted"/>
<gene>
    <name evidence="2" type="ORF">GWR20_06895</name>
</gene>
<evidence type="ECO:0000313" key="3">
    <source>
        <dbReference type="Proteomes" id="UP000466523"/>
    </source>
</evidence>
<dbReference type="InterPro" id="IPR007295">
    <property type="entry name" value="DUF402"/>
</dbReference>
<feature type="domain" description="DUF402" evidence="1">
    <location>
        <begin position="49"/>
        <end position="177"/>
    </location>
</feature>
<evidence type="ECO:0000313" key="2">
    <source>
        <dbReference type="EMBL" id="NDJ88882.1"/>
    </source>
</evidence>
<dbReference type="Gene3D" id="2.40.380.10">
    <property type="entry name" value="FomD-like"/>
    <property type="match status" value="1"/>
</dbReference>
<comment type="caution">
    <text evidence="2">The sequence shown here is derived from an EMBL/GenBank/DDBJ whole genome shotgun (WGS) entry which is preliminary data.</text>
</comment>
<evidence type="ECO:0000259" key="1">
    <source>
        <dbReference type="Pfam" id="PF04167"/>
    </source>
</evidence>
<protein>
    <submittedName>
        <fullName evidence="2">DUF402 domain-containing protein</fullName>
    </submittedName>
</protein>
<dbReference type="InterPro" id="IPR035930">
    <property type="entry name" value="FomD-like_sf"/>
</dbReference>
<organism evidence="2 3">
    <name type="scientific">Mycolicibacter kumamotonensis</name>
    <dbReference type="NCBI Taxonomy" id="354243"/>
    <lineage>
        <taxon>Bacteria</taxon>
        <taxon>Bacillati</taxon>
        <taxon>Actinomycetota</taxon>
        <taxon>Actinomycetes</taxon>
        <taxon>Mycobacteriales</taxon>
        <taxon>Mycobacteriaceae</taxon>
        <taxon>Mycolicibacter</taxon>
    </lineage>
</organism>
<reference evidence="2 3" key="1">
    <citation type="submission" date="2020-01" db="EMBL/GenBank/DDBJ databases">
        <authorList>
            <person name="Sanchez-Estrada R."/>
            <person name="Gonzalez-Y-Merchand J.A."/>
            <person name="Rivera-Gutierrez S."/>
        </authorList>
    </citation>
    <scope>NUCLEOTIDE SEQUENCE [LARGE SCALE GENOMIC DNA]</scope>
    <source>
        <strain evidence="2 3">CST 7247</strain>
    </source>
</reference>
<dbReference type="InterPro" id="IPR014465">
    <property type="entry name" value="UCP012622"/>
</dbReference>
<dbReference type="PIRSF" id="PIRSF012622">
    <property type="entry name" value="UCP012622"/>
    <property type="match status" value="1"/>
</dbReference>
<name>A0A7K3L9C2_9MYCO</name>
<dbReference type="EMBL" id="JAACYR010000017">
    <property type="protein sequence ID" value="NDJ88882.1"/>
    <property type="molecule type" value="Genomic_DNA"/>
</dbReference>
<dbReference type="Proteomes" id="UP000466523">
    <property type="component" value="Unassembled WGS sequence"/>
</dbReference>